<gene>
    <name evidence="2" type="ORF">SAMEA3375112_03321</name>
</gene>
<comment type="caution">
    <text evidence="2">The sequence shown here is derived from an EMBL/GenBank/DDBJ whole genome shotgun (WGS) entry which is preliminary data.</text>
</comment>
<evidence type="ECO:0000313" key="3">
    <source>
        <dbReference type="Proteomes" id="UP000189137"/>
    </source>
</evidence>
<dbReference type="Proteomes" id="UP000189137">
    <property type="component" value="Unassembled WGS sequence"/>
</dbReference>
<name>A0A9X8RLF5_CLODI</name>
<dbReference type="RefSeq" id="WP_021402153.1">
    <property type="nucleotide sequence ID" value="NZ_CP149699.1"/>
</dbReference>
<proteinExistence type="predicted"/>
<protein>
    <submittedName>
        <fullName evidence="2">Uncharacterized protein</fullName>
    </submittedName>
</protein>
<dbReference type="EMBL" id="FUPS01000014">
    <property type="protein sequence ID" value="SJS98098.1"/>
    <property type="molecule type" value="Genomic_DNA"/>
</dbReference>
<dbReference type="AlphaFoldDB" id="A0A9X8RLF5"/>
<feature type="region of interest" description="Disordered" evidence="1">
    <location>
        <begin position="260"/>
        <end position="281"/>
    </location>
</feature>
<evidence type="ECO:0000256" key="1">
    <source>
        <dbReference type="SAM" id="MobiDB-lite"/>
    </source>
</evidence>
<reference evidence="2 3" key="1">
    <citation type="submission" date="2017-02" db="EMBL/GenBank/DDBJ databases">
        <authorList>
            <consortium name="Pathogen Informatics"/>
        </authorList>
    </citation>
    <scope>NUCLEOTIDE SEQUENCE [LARGE SCALE GENOMIC DNA]</scope>
    <source>
        <strain evidence="2 3">VRECD0157</strain>
    </source>
</reference>
<organism evidence="2 3">
    <name type="scientific">Clostridioides difficile</name>
    <name type="common">Peptoclostridium difficile</name>
    <dbReference type="NCBI Taxonomy" id="1496"/>
    <lineage>
        <taxon>Bacteria</taxon>
        <taxon>Bacillati</taxon>
        <taxon>Bacillota</taxon>
        <taxon>Clostridia</taxon>
        <taxon>Peptostreptococcales</taxon>
        <taxon>Peptostreptococcaceae</taxon>
        <taxon>Clostridioides</taxon>
    </lineage>
</organism>
<sequence>MAKKNVNYNEVFVSGEVLDILAAERVKEGTPQEAIKFKLNVAISQDKNEIVDYYGSIYTSAGGVNKISQGLETVVNDIVTRAEEGRGEIVRCTCQLDDNTYYSDGEKHEGFRIQGKFCNRQKDAKLPIKAGILWRAYVYLEEIIKIEEGLEVIGIMNKYNDNGFRVRLVIDNTEVIKEFEKLYKVGDVPQLEGDIVTEIIEGTGGFGTGKKDKIIKYLRITGGSGNKISKENDFGEDGKPNPFYKDNIVAMIDKMEEKENAMKEKDAQKNNINIEESDLPF</sequence>
<evidence type="ECO:0000313" key="2">
    <source>
        <dbReference type="EMBL" id="SJS98098.1"/>
    </source>
</evidence>
<accession>A0A9X8RLF5</accession>